<feature type="domain" description="Phosphodiester glycosidase" evidence="3">
    <location>
        <begin position="224"/>
        <end position="397"/>
    </location>
</feature>
<keyword evidence="4" id="KW-0326">Glycosidase</keyword>
<name>A0ABT6PW45_9PSEU</name>
<feature type="signal peptide" evidence="2">
    <location>
        <begin position="1"/>
        <end position="27"/>
    </location>
</feature>
<dbReference type="GO" id="GO:0016798">
    <property type="term" value="F:hydrolase activity, acting on glycosyl bonds"/>
    <property type="evidence" value="ECO:0007669"/>
    <property type="project" value="UniProtKB-KW"/>
</dbReference>
<dbReference type="PANTHER" id="PTHR40446:SF2">
    <property type="entry name" value="N-ACETYLGLUCOSAMINE-1-PHOSPHODIESTER ALPHA-N-ACETYLGLUCOSAMINIDASE"/>
    <property type="match status" value="1"/>
</dbReference>
<evidence type="ECO:0000256" key="1">
    <source>
        <dbReference type="SAM" id="MobiDB-lite"/>
    </source>
</evidence>
<keyword evidence="5" id="KW-1185">Reference proteome</keyword>
<proteinExistence type="predicted"/>
<gene>
    <name evidence="4" type="ORF">QFW96_26665</name>
</gene>
<evidence type="ECO:0000256" key="2">
    <source>
        <dbReference type="SAM" id="SignalP"/>
    </source>
</evidence>
<evidence type="ECO:0000313" key="4">
    <source>
        <dbReference type="EMBL" id="MDI2032229.1"/>
    </source>
</evidence>
<comment type="caution">
    <text evidence="4">The sequence shown here is derived from an EMBL/GenBank/DDBJ whole genome shotgun (WGS) entry which is preliminary data.</text>
</comment>
<feature type="chain" id="PRO_5047452616" evidence="2">
    <location>
        <begin position="28"/>
        <end position="399"/>
    </location>
</feature>
<keyword evidence="2" id="KW-0732">Signal</keyword>
<dbReference type="PANTHER" id="PTHR40446">
    <property type="entry name" value="N-ACETYLGLUCOSAMINE-1-PHOSPHODIESTER ALPHA-N-ACETYLGLUCOSAMINIDASE"/>
    <property type="match status" value="1"/>
</dbReference>
<dbReference type="RefSeq" id="WP_281458486.1">
    <property type="nucleotide sequence ID" value="NZ_JASAOF010000026.1"/>
</dbReference>
<evidence type="ECO:0000313" key="5">
    <source>
        <dbReference type="Proteomes" id="UP001237595"/>
    </source>
</evidence>
<dbReference type="EMBL" id="JASAOF010000026">
    <property type="protein sequence ID" value="MDI2032229.1"/>
    <property type="molecule type" value="Genomic_DNA"/>
</dbReference>
<feature type="region of interest" description="Disordered" evidence="1">
    <location>
        <begin position="380"/>
        <end position="399"/>
    </location>
</feature>
<dbReference type="InterPro" id="IPR018711">
    <property type="entry name" value="NAGPA"/>
</dbReference>
<organism evidence="4 5">
    <name type="scientific">Saccharopolyspora ipomoeae</name>
    <dbReference type="NCBI Taxonomy" id="3042027"/>
    <lineage>
        <taxon>Bacteria</taxon>
        <taxon>Bacillati</taxon>
        <taxon>Actinomycetota</taxon>
        <taxon>Actinomycetes</taxon>
        <taxon>Pseudonocardiales</taxon>
        <taxon>Pseudonocardiaceae</taxon>
        <taxon>Saccharopolyspora</taxon>
    </lineage>
</organism>
<evidence type="ECO:0000259" key="3">
    <source>
        <dbReference type="Pfam" id="PF09992"/>
    </source>
</evidence>
<dbReference type="Proteomes" id="UP001237595">
    <property type="component" value="Unassembled WGS sequence"/>
</dbReference>
<protein>
    <submittedName>
        <fullName evidence="4">Phosphodiester glycosidase family protein</fullName>
    </submittedName>
</protein>
<sequence length="399" mass="39762">MVAGRGARLLAVVLTCGALASPIPAAAQDGEVVIGPGVSYRPLQLSTAHGPVLGHVVTVDLSDPNAKLGLLHPGSVAAKGEIADQTNAAGAVAGVNGDFFNISEEHPGVVPTSSSVGPEIAGGEALKGAVPDGQRFGPALPEGTSDEDVFAVGIDGRARLSRLSVTGSAIWPGGAVDVEGLNQYALPVDGVGAYTDDWGEVSRARSVCGTDTDRSAPCSTATEEVVITDGVVRSETDLPGAGPIPDDTVVLVGREAGDAALEALDPGDPVRVSTALLPADGMPLSFAVGATPIMRDGTPIPGLDTAELAPRTAAGIGDDGRLVHLVVVDGRSPVSTGLNLAETAGLLADLGATDAVNLDGGGSTTMAVRTPGTPLATVRNAPSDGEQRPVANGIGVFTR</sequence>
<accession>A0ABT6PW45</accession>
<reference evidence="4 5" key="1">
    <citation type="submission" date="2023-04" db="EMBL/GenBank/DDBJ databases">
        <title>Draft genome sequence of Saccharopolyspora sp. TS4A08 isolated from sweet potato rhizospheric soil.</title>
        <authorList>
            <person name="Suksaard P."/>
            <person name="Duangmal K."/>
        </authorList>
    </citation>
    <scope>NUCLEOTIDE SEQUENCE [LARGE SCALE GENOMIC DNA]</scope>
    <source>
        <strain evidence="4 5">TS4A08</strain>
    </source>
</reference>
<keyword evidence="4" id="KW-0378">Hydrolase</keyword>
<dbReference type="Pfam" id="PF09992">
    <property type="entry name" value="NAGPA"/>
    <property type="match status" value="1"/>
</dbReference>